<dbReference type="EMBL" id="HBUE01081245">
    <property type="protein sequence ID" value="CAG6477585.1"/>
    <property type="molecule type" value="Transcribed_RNA"/>
</dbReference>
<organism evidence="1">
    <name type="scientific">Culex pipiens</name>
    <name type="common">House mosquito</name>
    <dbReference type="NCBI Taxonomy" id="7175"/>
    <lineage>
        <taxon>Eukaryota</taxon>
        <taxon>Metazoa</taxon>
        <taxon>Ecdysozoa</taxon>
        <taxon>Arthropoda</taxon>
        <taxon>Hexapoda</taxon>
        <taxon>Insecta</taxon>
        <taxon>Pterygota</taxon>
        <taxon>Neoptera</taxon>
        <taxon>Endopterygota</taxon>
        <taxon>Diptera</taxon>
        <taxon>Nematocera</taxon>
        <taxon>Culicoidea</taxon>
        <taxon>Culicidae</taxon>
        <taxon>Culicinae</taxon>
        <taxon>Culicini</taxon>
        <taxon>Culex</taxon>
        <taxon>Culex</taxon>
    </lineage>
</organism>
<reference evidence="1" key="1">
    <citation type="submission" date="2021-05" db="EMBL/GenBank/DDBJ databases">
        <authorList>
            <person name="Alioto T."/>
            <person name="Alioto T."/>
            <person name="Gomez Garrido J."/>
        </authorList>
    </citation>
    <scope>NUCLEOTIDE SEQUENCE</scope>
</reference>
<protein>
    <submittedName>
        <fullName evidence="1">(northern house mosquito) hypothetical protein</fullName>
    </submittedName>
</protein>
<proteinExistence type="predicted"/>
<dbReference type="AlphaFoldDB" id="A0A8D8FNQ1"/>
<accession>A0A8D8FNQ1</accession>
<sequence>MRHVKVPRHRLQHHPEVLQNHPQIRPVLGHDHRLDHLAERARKPRTPLLPCRHNSPINGMPLLAQLANLHEAIVLQRKQQKAQCDRQKVLLKLVTPAGTFVDLFAQQRRHRAVDLRHDPPIVRIAQKFRVQIGQVLNGFLQQVPVAAGCARVAAQVEPVGQDCAGCLWWKGQLCV</sequence>
<evidence type="ECO:0000313" key="1">
    <source>
        <dbReference type="EMBL" id="CAG6477585.1"/>
    </source>
</evidence>
<name>A0A8D8FNQ1_CULPI</name>